<dbReference type="GO" id="GO:0000150">
    <property type="term" value="F:DNA strand exchange activity"/>
    <property type="evidence" value="ECO:0007669"/>
    <property type="project" value="InterPro"/>
</dbReference>
<dbReference type="PROSITE" id="PS51736">
    <property type="entry name" value="RECOMBINASES_3"/>
    <property type="match status" value="1"/>
</dbReference>
<accession>A0A239A3G2</accession>
<dbReference type="Proteomes" id="UP000198348">
    <property type="component" value="Unassembled WGS sequence"/>
</dbReference>
<reference evidence="2 3" key="1">
    <citation type="submission" date="2017-06" db="EMBL/GenBank/DDBJ databases">
        <authorList>
            <person name="Kim H.J."/>
            <person name="Triplett B.A."/>
        </authorList>
    </citation>
    <scope>NUCLEOTIDE SEQUENCE [LARGE SCALE GENOMIC DNA]</scope>
    <source>
        <strain evidence="2 3">DSM 45207</strain>
    </source>
</reference>
<dbReference type="PANTHER" id="PTHR36172">
    <property type="match status" value="1"/>
</dbReference>
<keyword evidence="3" id="KW-1185">Reference proteome</keyword>
<sequence length="108" mass="11919">MLHETIAEVGSGLNGHRAKLRKLLSVPTVTTVVVEYRDRLARFGIEHLEAALAAHGRRITVLDGTDVDDNLVRDVREMLTSMCARVYGRRSVAKRANAAMKAAEVPPR</sequence>
<protein>
    <submittedName>
        <fullName evidence="2">Resolvase, N terminal domain</fullName>
    </submittedName>
</protein>
<dbReference type="InterPro" id="IPR051491">
    <property type="entry name" value="Recombinase/Transposase-rel"/>
</dbReference>
<dbReference type="Pfam" id="PF00239">
    <property type="entry name" value="Resolvase"/>
    <property type="match status" value="1"/>
</dbReference>
<gene>
    <name evidence="2" type="ORF">SAMN06265360_12924</name>
</gene>
<evidence type="ECO:0000259" key="1">
    <source>
        <dbReference type="PROSITE" id="PS51736"/>
    </source>
</evidence>
<dbReference type="GO" id="GO:0003677">
    <property type="term" value="F:DNA binding"/>
    <property type="evidence" value="ECO:0007669"/>
    <property type="project" value="InterPro"/>
</dbReference>
<dbReference type="InterPro" id="IPR006119">
    <property type="entry name" value="Resolv_N"/>
</dbReference>
<dbReference type="SUPFAM" id="SSF53041">
    <property type="entry name" value="Resolvase-like"/>
    <property type="match status" value="1"/>
</dbReference>
<evidence type="ECO:0000313" key="2">
    <source>
        <dbReference type="EMBL" id="SNR89648.1"/>
    </source>
</evidence>
<dbReference type="PANTHER" id="PTHR36172:SF1">
    <property type="entry name" value="RESOLVASE-RELATED"/>
    <property type="match status" value="1"/>
</dbReference>
<dbReference type="EMBL" id="FZNW01000029">
    <property type="protein sequence ID" value="SNR89648.1"/>
    <property type="molecule type" value="Genomic_DNA"/>
</dbReference>
<evidence type="ECO:0000313" key="3">
    <source>
        <dbReference type="Proteomes" id="UP000198348"/>
    </source>
</evidence>
<name>A0A239A3G2_9PSEU</name>
<dbReference type="InterPro" id="IPR036162">
    <property type="entry name" value="Resolvase-like_N_sf"/>
</dbReference>
<dbReference type="AlphaFoldDB" id="A0A239A3G2"/>
<feature type="domain" description="Resolvase/invertase-type recombinase catalytic" evidence="1">
    <location>
        <begin position="1"/>
        <end position="107"/>
    </location>
</feature>
<organism evidence="2 3">
    <name type="scientific">Haloechinothrix alba</name>
    <dbReference type="NCBI Taxonomy" id="664784"/>
    <lineage>
        <taxon>Bacteria</taxon>
        <taxon>Bacillati</taxon>
        <taxon>Actinomycetota</taxon>
        <taxon>Actinomycetes</taxon>
        <taxon>Pseudonocardiales</taxon>
        <taxon>Pseudonocardiaceae</taxon>
        <taxon>Haloechinothrix</taxon>
    </lineage>
</organism>
<proteinExistence type="predicted"/>
<dbReference type="Gene3D" id="3.40.50.1390">
    <property type="entry name" value="Resolvase, N-terminal catalytic domain"/>
    <property type="match status" value="1"/>
</dbReference>